<evidence type="ECO:0000313" key="1">
    <source>
        <dbReference type="EMBL" id="OMJ92469.1"/>
    </source>
</evidence>
<name>A0A1R2CTW4_9CILI</name>
<reference evidence="1 2" key="1">
    <citation type="submission" date="2016-11" db="EMBL/GenBank/DDBJ databases">
        <title>The macronuclear genome of Stentor coeruleus: a giant cell with tiny introns.</title>
        <authorList>
            <person name="Slabodnick M."/>
            <person name="Ruby J.G."/>
            <person name="Reiff S.B."/>
            <person name="Swart E.C."/>
            <person name="Gosai S."/>
            <person name="Prabakaran S."/>
            <person name="Witkowska E."/>
            <person name="Larue G.E."/>
            <person name="Fisher S."/>
            <person name="Freeman R.M."/>
            <person name="Gunawardena J."/>
            <person name="Chu W."/>
            <person name="Stover N.A."/>
            <person name="Gregory B.D."/>
            <person name="Nowacki M."/>
            <person name="Derisi J."/>
            <person name="Roy S.W."/>
            <person name="Marshall W.F."/>
            <person name="Sood P."/>
        </authorList>
    </citation>
    <scope>NUCLEOTIDE SEQUENCE [LARGE SCALE GENOMIC DNA]</scope>
    <source>
        <strain evidence="1">WM001</strain>
    </source>
</reference>
<dbReference type="EMBL" id="MPUH01000061">
    <property type="protein sequence ID" value="OMJ92469.1"/>
    <property type="molecule type" value="Genomic_DNA"/>
</dbReference>
<gene>
    <name evidence="1" type="ORF">SteCoe_4811</name>
</gene>
<sequence>MAYKNKPNDLGSFGKIHTSIAKGLKYLEPQCASKRFYIGIPKTIEKAFNEMSITKERFNAEREKLRLGLNTMIKYPQDVHIVNNRRYEHRNDIRYETTPEIILKSSKLKGRSFTPIKKDNSKSPCSRLVEIENVIEYCNTIKEENMKMIKDIPSAEKSFEKSFRMMGKILDMTRKDESERSLTSRSGKRLRKVIMRLVDS</sequence>
<organism evidence="1 2">
    <name type="scientific">Stentor coeruleus</name>
    <dbReference type="NCBI Taxonomy" id="5963"/>
    <lineage>
        <taxon>Eukaryota</taxon>
        <taxon>Sar</taxon>
        <taxon>Alveolata</taxon>
        <taxon>Ciliophora</taxon>
        <taxon>Postciliodesmatophora</taxon>
        <taxon>Heterotrichea</taxon>
        <taxon>Heterotrichida</taxon>
        <taxon>Stentoridae</taxon>
        <taxon>Stentor</taxon>
    </lineage>
</organism>
<proteinExistence type="predicted"/>
<accession>A0A1R2CTW4</accession>
<keyword evidence="2" id="KW-1185">Reference proteome</keyword>
<protein>
    <submittedName>
        <fullName evidence="1">Uncharacterized protein</fullName>
    </submittedName>
</protein>
<dbReference type="Proteomes" id="UP000187209">
    <property type="component" value="Unassembled WGS sequence"/>
</dbReference>
<comment type="caution">
    <text evidence="1">The sequence shown here is derived from an EMBL/GenBank/DDBJ whole genome shotgun (WGS) entry which is preliminary data.</text>
</comment>
<evidence type="ECO:0000313" key="2">
    <source>
        <dbReference type="Proteomes" id="UP000187209"/>
    </source>
</evidence>
<dbReference type="AlphaFoldDB" id="A0A1R2CTW4"/>